<dbReference type="RefSeq" id="WP_164623788.1">
    <property type="nucleotide sequence ID" value="NZ_JAAIVJ010000002.1"/>
</dbReference>
<name>A0A6M0QQL2_9RHOB</name>
<keyword evidence="1" id="KW-1133">Transmembrane helix</keyword>
<keyword evidence="4" id="KW-1185">Reference proteome</keyword>
<keyword evidence="1" id="KW-0472">Membrane</keyword>
<keyword evidence="2" id="KW-0732">Signal</keyword>
<comment type="caution">
    <text evidence="3">The sequence shown here is derived from an EMBL/GenBank/DDBJ whole genome shotgun (WGS) entry which is preliminary data.</text>
</comment>
<keyword evidence="1" id="KW-0812">Transmembrane</keyword>
<evidence type="ECO:0000313" key="3">
    <source>
        <dbReference type="EMBL" id="NEY89748.1"/>
    </source>
</evidence>
<reference evidence="3 4" key="1">
    <citation type="submission" date="2020-02" db="EMBL/GenBank/DDBJ databases">
        <authorList>
            <person name="Chen W.-M."/>
        </authorList>
    </citation>
    <scope>NUCLEOTIDE SEQUENCE [LARGE SCALE GENOMIC DNA]</scope>
    <source>
        <strain evidence="3 4">KMS-5</strain>
    </source>
</reference>
<evidence type="ECO:0000256" key="2">
    <source>
        <dbReference type="SAM" id="SignalP"/>
    </source>
</evidence>
<dbReference type="Proteomes" id="UP000477782">
    <property type="component" value="Unassembled WGS sequence"/>
</dbReference>
<dbReference type="InterPro" id="IPR019088">
    <property type="entry name" value="CHP02186-rel_TM"/>
</dbReference>
<evidence type="ECO:0008006" key="5">
    <source>
        <dbReference type="Google" id="ProtNLM"/>
    </source>
</evidence>
<dbReference type="EMBL" id="JAAIVJ010000002">
    <property type="protein sequence ID" value="NEY89748.1"/>
    <property type="molecule type" value="Genomic_DNA"/>
</dbReference>
<organism evidence="3 4">
    <name type="scientific">Tabrizicola oligotrophica</name>
    <dbReference type="NCBI Taxonomy" id="2710650"/>
    <lineage>
        <taxon>Bacteria</taxon>
        <taxon>Pseudomonadati</taxon>
        <taxon>Pseudomonadota</taxon>
        <taxon>Alphaproteobacteria</taxon>
        <taxon>Rhodobacterales</taxon>
        <taxon>Paracoccaceae</taxon>
        <taxon>Tabrizicola</taxon>
    </lineage>
</organism>
<feature type="transmembrane region" description="Helical" evidence="1">
    <location>
        <begin position="227"/>
        <end position="251"/>
    </location>
</feature>
<dbReference type="Pfam" id="PF09608">
    <property type="entry name" value="Alph_Pro_TM"/>
    <property type="match status" value="1"/>
</dbReference>
<accession>A0A6M0QQL2</accession>
<feature type="chain" id="PRO_5026825390" description="TIGR02186 family protein" evidence="2">
    <location>
        <begin position="18"/>
        <end position="253"/>
    </location>
</feature>
<sequence length="253" mass="27543">MIRAALLALWLPTAVLAEGEEIVSGLSQNRVAITANFDGSEILIYGAVKREAPAPAGAPLEVVITVEGPSTPLVIRRKERRAGIWVNTSAITVDAAPSFYAVATTGPVEKILSGTDDLRYKITLPHAIRAVGSASEAEGSEEFITALERIRSTDESYRLLENQVQLVEETLFRTDVVLPANLTEGDYKVRMFITRGGRVIDHMERVIGVRKAGLERTLYVMAHEQPFLYGLISLALAAVAGWAASAGFRLLRR</sequence>
<evidence type="ECO:0000313" key="4">
    <source>
        <dbReference type="Proteomes" id="UP000477782"/>
    </source>
</evidence>
<dbReference type="AlphaFoldDB" id="A0A6M0QQL2"/>
<gene>
    <name evidence="3" type="ORF">G4Z14_05500</name>
</gene>
<proteinExistence type="predicted"/>
<evidence type="ECO:0000256" key="1">
    <source>
        <dbReference type="SAM" id="Phobius"/>
    </source>
</evidence>
<protein>
    <recommendedName>
        <fullName evidence="5">TIGR02186 family protein</fullName>
    </recommendedName>
</protein>
<feature type="signal peptide" evidence="2">
    <location>
        <begin position="1"/>
        <end position="17"/>
    </location>
</feature>